<evidence type="ECO:0000313" key="1">
    <source>
        <dbReference type="EMBL" id="CAG8780238.1"/>
    </source>
</evidence>
<accession>A0ACA9R796</accession>
<protein>
    <submittedName>
        <fullName evidence="1">2870_t:CDS:1</fullName>
    </submittedName>
</protein>
<dbReference type="Proteomes" id="UP000789525">
    <property type="component" value="Unassembled WGS sequence"/>
</dbReference>
<dbReference type="EMBL" id="CAJVPT010071107">
    <property type="protein sequence ID" value="CAG8780238.1"/>
    <property type="molecule type" value="Genomic_DNA"/>
</dbReference>
<proteinExistence type="predicted"/>
<comment type="caution">
    <text evidence="1">The sequence shown here is derived from an EMBL/GenBank/DDBJ whole genome shotgun (WGS) entry which is preliminary data.</text>
</comment>
<reference evidence="1" key="1">
    <citation type="submission" date="2021-06" db="EMBL/GenBank/DDBJ databases">
        <authorList>
            <person name="Kallberg Y."/>
            <person name="Tangrot J."/>
            <person name="Rosling A."/>
        </authorList>
    </citation>
    <scope>NUCLEOTIDE SEQUENCE</scope>
    <source>
        <strain evidence="1">CL356</strain>
    </source>
</reference>
<name>A0ACA9R796_9GLOM</name>
<gene>
    <name evidence="1" type="ORF">ACOLOM_LOCUS14289</name>
</gene>
<keyword evidence="2" id="KW-1185">Reference proteome</keyword>
<feature type="non-terminal residue" evidence="1">
    <location>
        <position position="1"/>
    </location>
</feature>
<organism evidence="1 2">
    <name type="scientific">Acaulospora colombiana</name>
    <dbReference type="NCBI Taxonomy" id="27376"/>
    <lineage>
        <taxon>Eukaryota</taxon>
        <taxon>Fungi</taxon>
        <taxon>Fungi incertae sedis</taxon>
        <taxon>Mucoromycota</taxon>
        <taxon>Glomeromycotina</taxon>
        <taxon>Glomeromycetes</taxon>
        <taxon>Diversisporales</taxon>
        <taxon>Acaulosporaceae</taxon>
        <taxon>Acaulospora</taxon>
    </lineage>
</organism>
<sequence>SKLNGRASAPNIDAKTSLNSLKSIDPDPSLRDSSVRFKGEDLLALTHQKI</sequence>
<evidence type="ECO:0000313" key="2">
    <source>
        <dbReference type="Proteomes" id="UP000789525"/>
    </source>
</evidence>